<reference evidence="1 2" key="1">
    <citation type="submission" date="2019-02" db="EMBL/GenBank/DDBJ databases">
        <title>Deep-cultivation of Planctomycetes and their phenomic and genomic characterization uncovers novel biology.</title>
        <authorList>
            <person name="Wiegand S."/>
            <person name="Jogler M."/>
            <person name="Boedeker C."/>
            <person name="Pinto D."/>
            <person name="Vollmers J."/>
            <person name="Rivas-Marin E."/>
            <person name="Kohn T."/>
            <person name="Peeters S.H."/>
            <person name="Heuer A."/>
            <person name="Rast P."/>
            <person name="Oberbeckmann S."/>
            <person name="Bunk B."/>
            <person name="Jeske O."/>
            <person name="Meyerdierks A."/>
            <person name="Storesund J.E."/>
            <person name="Kallscheuer N."/>
            <person name="Luecker S."/>
            <person name="Lage O.M."/>
            <person name="Pohl T."/>
            <person name="Merkel B.J."/>
            <person name="Hornburger P."/>
            <person name="Mueller R.-W."/>
            <person name="Bruemmer F."/>
            <person name="Labrenz M."/>
            <person name="Spormann A.M."/>
            <person name="Op Den Camp H."/>
            <person name="Overmann J."/>
            <person name="Amann R."/>
            <person name="Jetten M.S.M."/>
            <person name="Mascher T."/>
            <person name="Medema M.H."/>
            <person name="Devos D.P."/>
            <person name="Kaster A.-K."/>
            <person name="Ovreas L."/>
            <person name="Rohde M."/>
            <person name="Galperin M.Y."/>
            <person name="Jogler C."/>
        </authorList>
    </citation>
    <scope>NUCLEOTIDE SEQUENCE [LARGE SCALE GENOMIC DNA]</scope>
    <source>
        <strain evidence="1 2">Pan54</strain>
    </source>
</reference>
<evidence type="ECO:0000313" key="1">
    <source>
        <dbReference type="EMBL" id="TWT62860.1"/>
    </source>
</evidence>
<dbReference type="AlphaFoldDB" id="A0A5C5XIL8"/>
<comment type="caution">
    <text evidence="1">The sequence shown here is derived from an EMBL/GenBank/DDBJ whole genome shotgun (WGS) entry which is preliminary data.</text>
</comment>
<keyword evidence="2" id="KW-1185">Reference proteome</keyword>
<dbReference type="Proteomes" id="UP000316095">
    <property type="component" value="Unassembled WGS sequence"/>
</dbReference>
<proteinExistence type="predicted"/>
<sequence length="431" mass="50269">MIQDTDHNSALGWIDFSSEHRAKVRTVIDLLGERGVIDELGIGVIRDSFSDSLFPGISTIQTRAKYYLTVPRILRDYEHLDLRSRRKQSLSDYLRKSENECMLSLARNHKEDPQTGIIGIEFFDKPGEVQRKPSSVYWNGIRLFGLVNTKLSLQEFTRKFANPEQPLHDLIKGDDEKKGDDHDAYNSSGSIIELPSWQNSDWINDLNLNLSFDESQFLATKIAATVPNSLLGQVLMDSEVRMMFCELADNISVSNLFDDTNFVSRFDENLQSVMFGASAFWHLLKGAHIRYNILIQRKQSITTKKEEFEQEWSEWLSSIDTFPWDRWNTDFIWQLASRHGRQIREYTKQFVTDWIAAIEQCATNEFYDELVIRQERLNKKPLARLQDGADYRQTNWVGIRDLDFRFTQARTIVRDIHRGLNEHQEESDARL</sequence>
<dbReference type="RefSeq" id="WP_242631359.1">
    <property type="nucleotide sequence ID" value="NZ_SJPG01000001.1"/>
</dbReference>
<evidence type="ECO:0000313" key="2">
    <source>
        <dbReference type="Proteomes" id="UP000316095"/>
    </source>
</evidence>
<gene>
    <name evidence="1" type="ORF">Pan54_36060</name>
</gene>
<accession>A0A5C5XIL8</accession>
<name>A0A5C5XIL8_9PLAN</name>
<organism evidence="1 2">
    <name type="scientific">Rubinisphaera italica</name>
    <dbReference type="NCBI Taxonomy" id="2527969"/>
    <lineage>
        <taxon>Bacteria</taxon>
        <taxon>Pseudomonadati</taxon>
        <taxon>Planctomycetota</taxon>
        <taxon>Planctomycetia</taxon>
        <taxon>Planctomycetales</taxon>
        <taxon>Planctomycetaceae</taxon>
        <taxon>Rubinisphaera</taxon>
    </lineage>
</organism>
<protein>
    <submittedName>
        <fullName evidence="1">Uncharacterized protein</fullName>
    </submittedName>
</protein>
<dbReference type="InterPro" id="IPR045941">
    <property type="entry name" value="DUF6361"/>
</dbReference>
<dbReference type="EMBL" id="SJPG01000001">
    <property type="protein sequence ID" value="TWT62860.1"/>
    <property type="molecule type" value="Genomic_DNA"/>
</dbReference>
<dbReference type="Pfam" id="PF19888">
    <property type="entry name" value="DUF6361"/>
    <property type="match status" value="1"/>
</dbReference>